<reference evidence="3 4" key="1">
    <citation type="submission" date="2019-01" db="EMBL/GenBank/DDBJ databases">
        <title>Novel species of Nocardioides.</title>
        <authorList>
            <person name="Liu Q."/>
            <person name="Xin Y.-H."/>
        </authorList>
    </citation>
    <scope>NUCLEOTIDE SEQUENCE [LARGE SCALE GENOMIC DNA]</scope>
    <source>
        <strain evidence="3 4">CGMCC 4.6875</strain>
    </source>
</reference>
<name>A0A4Q2SE32_9ACTN</name>
<evidence type="ECO:0000256" key="1">
    <source>
        <dbReference type="ARBA" id="ARBA00022801"/>
    </source>
</evidence>
<dbReference type="InterPro" id="IPR029058">
    <property type="entry name" value="AB_hydrolase_fold"/>
</dbReference>
<dbReference type="PANTHER" id="PTHR43798:SF31">
    <property type="entry name" value="AB HYDROLASE SUPERFAMILY PROTEIN YCLE"/>
    <property type="match status" value="1"/>
</dbReference>
<dbReference type="PANTHER" id="PTHR43798">
    <property type="entry name" value="MONOACYLGLYCEROL LIPASE"/>
    <property type="match status" value="1"/>
</dbReference>
<dbReference type="SUPFAM" id="SSF53474">
    <property type="entry name" value="alpha/beta-Hydrolases"/>
    <property type="match status" value="1"/>
</dbReference>
<keyword evidence="1 3" id="KW-0378">Hydrolase</keyword>
<dbReference type="EMBL" id="SDWU01000004">
    <property type="protein sequence ID" value="RYC03596.1"/>
    <property type="molecule type" value="Genomic_DNA"/>
</dbReference>
<feature type="domain" description="AB hydrolase-1" evidence="2">
    <location>
        <begin position="38"/>
        <end position="279"/>
    </location>
</feature>
<dbReference type="PRINTS" id="PR00412">
    <property type="entry name" value="EPOXHYDRLASE"/>
</dbReference>
<dbReference type="InterPro" id="IPR000073">
    <property type="entry name" value="AB_hydrolase_1"/>
</dbReference>
<dbReference type="Pfam" id="PF12697">
    <property type="entry name" value="Abhydrolase_6"/>
    <property type="match status" value="1"/>
</dbReference>
<evidence type="ECO:0000313" key="4">
    <source>
        <dbReference type="Proteomes" id="UP000293291"/>
    </source>
</evidence>
<dbReference type="Gene3D" id="3.40.50.1820">
    <property type="entry name" value="alpha/beta hydrolase"/>
    <property type="match status" value="1"/>
</dbReference>
<dbReference type="OrthoDB" id="495620at2"/>
<evidence type="ECO:0000313" key="3">
    <source>
        <dbReference type="EMBL" id="RYC03596.1"/>
    </source>
</evidence>
<protein>
    <submittedName>
        <fullName evidence="3">Alpha/beta hydrolase</fullName>
    </submittedName>
</protein>
<proteinExistence type="predicted"/>
<comment type="caution">
    <text evidence="3">The sequence shown here is derived from an EMBL/GenBank/DDBJ whole genome shotgun (WGS) entry which is preliminary data.</text>
</comment>
<gene>
    <name evidence="3" type="ORF">EUA07_03875</name>
</gene>
<accession>A0A4Q2SE32</accession>
<dbReference type="Proteomes" id="UP000293291">
    <property type="component" value="Unassembled WGS sequence"/>
</dbReference>
<dbReference type="GO" id="GO:0016787">
    <property type="term" value="F:hydrolase activity"/>
    <property type="evidence" value="ECO:0007669"/>
    <property type="project" value="UniProtKB-KW"/>
</dbReference>
<sequence>MSPDRHSPTHRTTRNHMPLCHDTRIAYSRTGRGDGLPIVLLHAGIADRRMWDDVLTPLSASREVVRLDLRGYGESTARPDGPWSPRADVTATLDALGIDRAHFVGCSLGAGVCAEVAVTRPDLVASLVLAAPGGALITEATDELRAFFRAEGTALEAGDLDAAVEANLRAWVDGPQRGPTEVRADLRAAVGVMQRRAFELTADWPDSTWEAETELDPPLTERLGEVTAPTLVIVGARDIDAIRSAADHVASGIAHARAVLWPDVAHLPPMERPEEFASAVLAWVDDAGDRAGGVERR</sequence>
<dbReference type="InterPro" id="IPR000639">
    <property type="entry name" value="Epox_hydrolase-like"/>
</dbReference>
<dbReference type="InterPro" id="IPR050266">
    <property type="entry name" value="AB_hydrolase_sf"/>
</dbReference>
<dbReference type="AlphaFoldDB" id="A0A4Q2SE32"/>
<organism evidence="3 4">
    <name type="scientific">Nocardioides ganghwensis</name>
    <dbReference type="NCBI Taxonomy" id="252230"/>
    <lineage>
        <taxon>Bacteria</taxon>
        <taxon>Bacillati</taxon>
        <taxon>Actinomycetota</taxon>
        <taxon>Actinomycetes</taxon>
        <taxon>Propionibacteriales</taxon>
        <taxon>Nocardioidaceae</taxon>
        <taxon>Nocardioides</taxon>
    </lineage>
</organism>
<keyword evidence="4" id="KW-1185">Reference proteome</keyword>
<evidence type="ECO:0000259" key="2">
    <source>
        <dbReference type="Pfam" id="PF12697"/>
    </source>
</evidence>
<dbReference type="GO" id="GO:0016020">
    <property type="term" value="C:membrane"/>
    <property type="evidence" value="ECO:0007669"/>
    <property type="project" value="TreeGrafter"/>
</dbReference>